<dbReference type="KEGG" id="fln:FLA_2877"/>
<reference evidence="2" key="1">
    <citation type="submission" date="2017-01" db="EMBL/GenBank/DDBJ databases">
        <authorList>
            <person name="Varghese N."/>
            <person name="Submissions S."/>
        </authorList>
    </citation>
    <scope>NUCLEOTIDE SEQUENCE [LARGE SCALE GENOMIC DNA]</scope>
    <source>
        <strain evidence="2">DSM 21054</strain>
    </source>
</reference>
<dbReference type="AlphaFoldDB" id="A0A173MHA2"/>
<accession>A0A173MHA2</accession>
<proteinExistence type="predicted"/>
<keyword evidence="2" id="KW-1185">Reference proteome</keyword>
<dbReference type="STRING" id="477680.SAMN05421788_102509"/>
<dbReference type="EMBL" id="FTOR01000002">
    <property type="protein sequence ID" value="SIS98763.1"/>
    <property type="molecule type" value="Genomic_DNA"/>
</dbReference>
<dbReference type="OrthoDB" id="674775at2"/>
<name>A0A173MHA2_9BACT</name>
<evidence type="ECO:0000313" key="1">
    <source>
        <dbReference type="EMBL" id="SIS98763.1"/>
    </source>
</evidence>
<dbReference type="Proteomes" id="UP000186917">
    <property type="component" value="Unassembled WGS sequence"/>
</dbReference>
<dbReference type="RefSeq" id="WP_076378308.1">
    <property type="nucleotide sequence ID" value="NZ_AP017422.1"/>
</dbReference>
<gene>
    <name evidence="1" type="ORF">SAMN05421788_102509</name>
</gene>
<protein>
    <submittedName>
        <fullName evidence="1">Uncharacterized protein</fullName>
    </submittedName>
</protein>
<organism evidence="1 2">
    <name type="scientific">Filimonas lacunae</name>
    <dbReference type="NCBI Taxonomy" id="477680"/>
    <lineage>
        <taxon>Bacteria</taxon>
        <taxon>Pseudomonadati</taxon>
        <taxon>Bacteroidota</taxon>
        <taxon>Chitinophagia</taxon>
        <taxon>Chitinophagales</taxon>
        <taxon>Chitinophagaceae</taxon>
        <taxon>Filimonas</taxon>
    </lineage>
</organism>
<evidence type="ECO:0000313" key="2">
    <source>
        <dbReference type="Proteomes" id="UP000186917"/>
    </source>
</evidence>
<sequence length="126" mass="14601">MNCNLHHTKPLAAAIIEGWLSTLEKVRNENVLLKGLLAKALQNEVHAAFIEIAEHYQQLCINQDQLIALLRHDIASLWEQMKAVEGDDDFYKWLTSFRTLEKDMGKLKREFDKMAREFNNSLAAYL</sequence>